<evidence type="ECO:0000256" key="11">
    <source>
        <dbReference type="ARBA" id="ARBA00023002"/>
    </source>
</evidence>
<keyword evidence="6 13" id="KW-0686">Riboflavin biosynthesis</keyword>
<feature type="binding site" evidence="15">
    <location>
        <position position="315"/>
    </location>
    <ligand>
        <name>substrate</name>
    </ligand>
</feature>
<dbReference type="PROSITE" id="PS51747">
    <property type="entry name" value="CYT_DCMP_DEAMINASES_2"/>
    <property type="match status" value="1"/>
</dbReference>
<protein>
    <recommendedName>
        <fullName evidence="13">Riboflavin biosynthesis protein RibD</fullName>
    </recommendedName>
    <domain>
        <recommendedName>
            <fullName evidence="13">Diaminohydroxyphosphoribosylaminopyrimidine deaminase</fullName>
            <shortName evidence="13">DRAP deaminase</shortName>
            <ecNumber evidence="13">3.5.4.26</ecNumber>
        </recommendedName>
        <alternativeName>
            <fullName evidence="13">Riboflavin-specific deaminase</fullName>
        </alternativeName>
    </domain>
    <domain>
        <recommendedName>
            <fullName evidence="13">5-amino-6-(5-phosphoribosylamino)uracil reductase</fullName>
            <ecNumber evidence="13">1.1.1.193</ecNumber>
        </recommendedName>
        <alternativeName>
            <fullName evidence="13">HTP reductase</fullName>
        </alternativeName>
    </domain>
</protein>
<evidence type="ECO:0000256" key="12">
    <source>
        <dbReference type="ARBA" id="ARBA00023268"/>
    </source>
</evidence>
<evidence type="ECO:0000256" key="16">
    <source>
        <dbReference type="PIRSR" id="PIRSR006769-3"/>
    </source>
</evidence>
<evidence type="ECO:0000256" key="1">
    <source>
        <dbReference type="ARBA" id="ARBA00002151"/>
    </source>
</evidence>
<dbReference type="CDD" id="cd01284">
    <property type="entry name" value="Riboflavin_deaminase-reductase"/>
    <property type="match status" value="1"/>
</dbReference>
<dbReference type="InterPro" id="IPR011549">
    <property type="entry name" value="RibD_C"/>
</dbReference>
<feature type="binding site" evidence="15">
    <location>
        <position position="189"/>
    </location>
    <ligand>
        <name>NADP(+)</name>
        <dbReference type="ChEBI" id="CHEBI:58349"/>
    </ligand>
</feature>
<dbReference type="NCBIfam" id="TIGR00227">
    <property type="entry name" value="ribD_Cterm"/>
    <property type="match status" value="1"/>
</dbReference>
<dbReference type="GO" id="GO:0008835">
    <property type="term" value="F:diaminohydroxyphosphoribosylaminopyrimidine deaminase activity"/>
    <property type="evidence" value="ECO:0007669"/>
    <property type="project" value="UniProtKB-EC"/>
</dbReference>
<dbReference type="GO" id="GO:0046872">
    <property type="term" value="F:metal ion binding"/>
    <property type="evidence" value="ECO:0007669"/>
    <property type="project" value="UniProtKB-KW"/>
</dbReference>
<dbReference type="InterPro" id="IPR016193">
    <property type="entry name" value="Cytidine_deaminase-like"/>
</dbReference>
<gene>
    <name evidence="18" type="ORF">EV201_1813</name>
</gene>
<keyword evidence="19" id="KW-1185">Reference proteome</keyword>
<evidence type="ECO:0000256" key="5">
    <source>
        <dbReference type="ARBA" id="ARBA00007417"/>
    </source>
</evidence>
<dbReference type="InterPro" id="IPR002734">
    <property type="entry name" value="RibDG_C"/>
</dbReference>
<evidence type="ECO:0000256" key="8">
    <source>
        <dbReference type="ARBA" id="ARBA00022801"/>
    </source>
</evidence>
<dbReference type="InterPro" id="IPR002125">
    <property type="entry name" value="CMP_dCMP_dom"/>
</dbReference>
<evidence type="ECO:0000256" key="2">
    <source>
        <dbReference type="ARBA" id="ARBA00004882"/>
    </source>
</evidence>
<dbReference type="PANTHER" id="PTHR38011">
    <property type="entry name" value="DIHYDROFOLATE REDUCTASE FAMILY PROTEIN (AFU_ORTHOLOGUE AFUA_8G06820)"/>
    <property type="match status" value="1"/>
</dbReference>
<comment type="similarity">
    <text evidence="5 13">In the C-terminal section; belongs to the HTP reductase family.</text>
</comment>
<evidence type="ECO:0000256" key="4">
    <source>
        <dbReference type="ARBA" id="ARBA00005259"/>
    </source>
</evidence>
<keyword evidence="10 13" id="KW-0521">NADP</keyword>
<feature type="binding site" evidence="16">
    <location>
        <position position="94"/>
    </location>
    <ligand>
        <name>Zn(2+)</name>
        <dbReference type="ChEBI" id="CHEBI:29105"/>
        <note>catalytic</note>
    </ligand>
</feature>
<dbReference type="InterPro" id="IPR050765">
    <property type="entry name" value="Riboflavin_Biosynth_HTPR"/>
</dbReference>
<dbReference type="GO" id="GO:0008703">
    <property type="term" value="F:5-amino-6-(5-phosphoribosylamino)uracil reductase activity"/>
    <property type="evidence" value="ECO:0007669"/>
    <property type="project" value="UniProtKB-EC"/>
</dbReference>
<feature type="binding site" evidence="15">
    <location>
        <position position="243"/>
    </location>
    <ligand>
        <name>NADP(+)</name>
        <dbReference type="ChEBI" id="CHEBI:58349"/>
    </ligand>
</feature>
<evidence type="ECO:0000259" key="17">
    <source>
        <dbReference type="PROSITE" id="PS51747"/>
    </source>
</evidence>
<dbReference type="AlphaFoldDB" id="A0A4V2FT85"/>
<evidence type="ECO:0000256" key="13">
    <source>
        <dbReference type="PIRNR" id="PIRNR006769"/>
    </source>
</evidence>
<dbReference type="InterPro" id="IPR024072">
    <property type="entry name" value="DHFR-like_dom_sf"/>
</dbReference>
<dbReference type="FunFam" id="3.40.140.10:FF:000025">
    <property type="entry name" value="Riboflavin biosynthesis protein RibD"/>
    <property type="match status" value="1"/>
</dbReference>
<comment type="similarity">
    <text evidence="4 13">In the N-terminal section; belongs to the cytidine and deoxycytidylate deaminase family.</text>
</comment>
<feature type="binding site" evidence="15">
    <location>
        <position position="173"/>
    </location>
    <ligand>
        <name>NADP(+)</name>
        <dbReference type="ChEBI" id="CHEBI:58349"/>
    </ligand>
</feature>
<name>A0A4V2FT85_9BACT</name>
<feature type="binding site" evidence="15">
    <location>
        <begin position="317"/>
        <end position="323"/>
    </location>
    <ligand>
        <name>NADP(+)</name>
        <dbReference type="ChEBI" id="CHEBI:58349"/>
    </ligand>
</feature>
<comment type="catalytic activity">
    <reaction evidence="13">
        <text>5-amino-6-(5-phospho-D-ribitylamino)uracil + NADP(+) = 5-amino-6-(5-phospho-D-ribosylamino)uracil + NADPH + H(+)</text>
        <dbReference type="Rhea" id="RHEA:17845"/>
        <dbReference type="ChEBI" id="CHEBI:15378"/>
        <dbReference type="ChEBI" id="CHEBI:57783"/>
        <dbReference type="ChEBI" id="CHEBI:58349"/>
        <dbReference type="ChEBI" id="CHEBI:58421"/>
        <dbReference type="ChEBI" id="CHEBI:58453"/>
        <dbReference type="EC" id="1.1.1.193"/>
    </reaction>
</comment>
<dbReference type="PIRSF" id="PIRSF006769">
    <property type="entry name" value="RibD"/>
    <property type="match status" value="1"/>
</dbReference>
<evidence type="ECO:0000256" key="15">
    <source>
        <dbReference type="PIRSR" id="PIRSR006769-2"/>
    </source>
</evidence>
<dbReference type="NCBIfam" id="TIGR00326">
    <property type="entry name" value="eubact_ribD"/>
    <property type="match status" value="1"/>
</dbReference>
<proteinExistence type="inferred from homology"/>
<dbReference type="UniPathway" id="UPA00275">
    <property type="reaction ID" value="UER00401"/>
</dbReference>
<dbReference type="EMBL" id="SHKN01000001">
    <property type="protein sequence ID" value="RZT97155.1"/>
    <property type="molecule type" value="Genomic_DNA"/>
</dbReference>
<feature type="domain" description="CMP/dCMP-type deaminase" evidence="17">
    <location>
        <begin position="20"/>
        <end position="133"/>
    </location>
</feature>
<keyword evidence="7 13" id="KW-0479">Metal-binding</keyword>
<dbReference type="Pfam" id="PF00383">
    <property type="entry name" value="dCMP_cyt_deam_1"/>
    <property type="match status" value="1"/>
</dbReference>
<keyword evidence="12" id="KW-0511">Multifunctional enzyme</keyword>
<dbReference type="PANTHER" id="PTHR38011:SF7">
    <property type="entry name" value="2,5-DIAMINO-6-RIBOSYLAMINO-4(3H)-PYRIMIDINONE 5'-PHOSPHATE REDUCTASE"/>
    <property type="match status" value="1"/>
</dbReference>
<evidence type="ECO:0000256" key="3">
    <source>
        <dbReference type="ARBA" id="ARBA00004910"/>
    </source>
</evidence>
<sequence>MTIRGFCCFLLKADFILRTDQDYKYMQLAYNLAKKGCGGVNPNPLVGAVIVKDNKIIGEGYHEIFGGPHAEVNAFRSAKESVEGASMYVTLEPCSHYGKTPPCAQAIVDNKIARVVIGMLDPNPLVSGRGVKLMQDAGIEVESDFLSAELSQMNRVFLKYIQTKLPYVIMKTAMTLDGKIASRTGDSRWVSNEQSRAKVHELRNELMAIMVGVDTVIADDPILTTRLVGNKKGRNPIRIVVDSQARIPLESKLLNTPAEAKTIVAVSSKANTEKLSRIEAKGNEVLFVDEKNGRVDLNDLMLKLGERGIDGILLEGGATLNYAALDAQIVDEVHAYIAPKIIGGQSAKTPVGGEGIELMNDAVNLQNIRFENIANDILVVGEVVY</sequence>
<reference evidence="18 19" key="1">
    <citation type="submission" date="2019-02" db="EMBL/GenBank/DDBJ databases">
        <title>Genomic Encyclopedia of Type Strains, Phase IV (KMG-IV): sequencing the most valuable type-strain genomes for metagenomic binning, comparative biology and taxonomic classification.</title>
        <authorList>
            <person name="Goeker M."/>
        </authorList>
    </citation>
    <scope>NUCLEOTIDE SEQUENCE [LARGE SCALE GENOMIC DNA]</scope>
    <source>
        <strain evidence="18 19">DSM 28825</strain>
    </source>
</reference>
<keyword evidence="8 13" id="KW-0378">Hydrolase</keyword>
<evidence type="ECO:0000256" key="6">
    <source>
        <dbReference type="ARBA" id="ARBA00022619"/>
    </source>
</evidence>
<dbReference type="Gene3D" id="3.40.430.10">
    <property type="entry name" value="Dihydrofolate Reductase, subunit A"/>
    <property type="match status" value="1"/>
</dbReference>
<dbReference type="Pfam" id="PF01872">
    <property type="entry name" value="RibD_C"/>
    <property type="match status" value="1"/>
</dbReference>
<feature type="binding site" evidence="15">
    <location>
        <position position="219"/>
    </location>
    <ligand>
        <name>NADP(+)</name>
        <dbReference type="ChEBI" id="CHEBI:58349"/>
    </ligand>
</feature>
<feature type="binding site" evidence="15">
    <location>
        <position position="215"/>
    </location>
    <ligand>
        <name>NADP(+)</name>
        <dbReference type="ChEBI" id="CHEBI:58349"/>
    </ligand>
</feature>
<feature type="binding site" evidence="15">
    <location>
        <position position="187"/>
    </location>
    <ligand>
        <name>substrate</name>
    </ligand>
</feature>
<evidence type="ECO:0000256" key="9">
    <source>
        <dbReference type="ARBA" id="ARBA00022833"/>
    </source>
</evidence>
<evidence type="ECO:0000256" key="14">
    <source>
        <dbReference type="PIRSR" id="PIRSR006769-1"/>
    </source>
</evidence>
<keyword evidence="11 13" id="KW-0560">Oxidoreductase</keyword>
<feature type="binding site" evidence="16">
    <location>
        <position position="103"/>
    </location>
    <ligand>
        <name>Zn(2+)</name>
        <dbReference type="ChEBI" id="CHEBI:29105"/>
        <note>catalytic</note>
    </ligand>
</feature>
<dbReference type="GO" id="GO:0050661">
    <property type="term" value="F:NADP binding"/>
    <property type="evidence" value="ECO:0007669"/>
    <property type="project" value="InterPro"/>
</dbReference>
<evidence type="ECO:0000256" key="7">
    <source>
        <dbReference type="ARBA" id="ARBA00022723"/>
    </source>
</evidence>
<evidence type="ECO:0000256" key="10">
    <source>
        <dbReference type="ARBA" id="ARBA00022857"/>
    </source>
</evidence>
<comment type="pathway">
    <text evidence="2 13">Cofactor biosynthesis; riboflavin biosynthesis; 5-amino-6-(D-ribitylamino)uracil from GTP: step 2/4.</text>
</comment>
<dbReference type="SUPFAM" id="SSF53597">
    <property type="entry name" value="Dihydrofolate reductase-like"/>
    <property type="match status" value="1"/>
</dbReference>
<dbReference type="SUPFAM" id="SSF53927">
    <property type="entry name" value="Cytidine deaminase-like"/>
    <property type="match status" value="1"/>
</dbReference>
<dbReference type="InterPro" id="IPR004794">
    <property type="entry name" value="Eubact_RibD"/>
</dbReference>
<comment type="pathway">
    <text evidence="3 13">Cofactor biosynthesis; riboflavin biosynthesis; 5-amino-6-(D-ribitylamino)uracil from GTP: step 3/4.</text>
</comment>
<evidence type="ECO:0000313" key="18">
    <source>
        <dbReference type="EMBL" id="RZT97155.1"/>
    </source>
</evidence>
<dbReference type="Gene3D" id="3.40.140.10">
    <property type="entry name" value="Cytidine Deaminase, domain 2"/>
    <property type="match status" value="1"/>
</dbReference>
<evidence type="ECO:0000313" key="19">
    <source>
        <dbReference type="Proteomes" id="UP000293562"/>
    </source>
</evidence>
<accession>A0A4V2FT85</accession>
<feature type="binding site" evidence="15">
    <location>
        <position position="203"/>
    </location>
    <ligand>
        <name>substrate</name>
    </ligand>
</feature>
<comment type="cofactor">
    <cofactor evidence="13 16">
        <name>Zn(2+)</name>
        <dbReference type="ChEBI" id="CHEBI:29105"/>
    </cofactor>
    <text evidence="13 16">Binds 1 zinc ion.</text>
</comment>
<comment type="caution">
    <text evidence="18">The sequence shown here is derived from an EMBL/GenBank/DDBJ whole genome shotgun (WGS) entry which is preliminary data.</text>
</comment>
<comment type="function">
    <text evidence="1 13">Converts 2,5-diamino-6-(ribosylamino)-4(3h)-pyrimidinone 5'-phosphate into 5-amino-6-(ribosylamino)-2,4(1h,3h)-pyrimidinedione 5'-phosphate.</text>
</comment>
<feature type="binding site" evidence="16">
    <location>
        <position position="69"/>
    </location>
    <ligand>
        <name>Zn(2+)</name>
        <dbReference type="ChEBI" id="CHEBI:29105"/>
        <note>catalytic</note>
    </ligand>
</feature>
<feature type="binding site" evidence="15">
    <location>
        <position position="223"/>
    </location>
    <ligand>
        <name>substrate</name>
    </ligand>
</feature>
<feature type="binding site" evidence="15">
    <location>
        <position position="226"/>
    </location>
    <ligand>
        <name>substrate</name>
    </ligand>
</feature>
<keyword evidence="9 13" id="KW-0862">Zinc</keyword>
<dbReference type="GO" id="GO:0009231">
    <property type="term" value="P:riboflavin biosynthetic process"/>
    <property type="evidence" value="ECO:0007669"/>
    <property type="project" value="UniProtKB-UniPathway"/>
</dbReference>
<comment type="catalytic activity">
    <reaction evidence="13">
        <text>2,5-diamino-6-hydroxy-4-(5-phosphoribosylamino)-pyrimidine + H2O + H(+) = 5-amino-6-(5-phospho-D-ribosylamino)uracil + NH4(+)</text>
        <dbReference type="Rhea" id="RHEA:21868"/>
        <dbReference type="ChEBI" id="CHEBI:15377"/>
        <dbReference type="ChEBI" id="CHEBI:15378"/>
        <dbReference type="ChEBI" id="CHEBI:28938"/>
        <dbReference type="ChEBI" id="CHEBI:58453"/>
        <dbReference type="ChEBI" id="CHEBI:58614"/>
        <dbReference type="EC" id="3.5.4.26"/>
    </reaction>
</comment>
<dbReference type="EC" id="3.5.4.26" evidence="13"/>
<organism evidence="18 19">
    <name type="scientific">Ancylomarina subtilis</name>
    <dbReference type="NCBI Taxonomy" id="1639035"/>
    <lineage>
        <taxon>Bacteria</taxon>
        <taxon>Pseudomonadati</taxon>
        <taxon>Bacteroidota</taxon>
        <taxon>Bacteroidia</taxon>
        <taxon>Marinilabiliales</taxon>
        <taxon>Marinifilaceae</taxon>
        <taxon>Ancylomarina</taxon>
    </lineage>
</organism>
<feature type="active site" description="Proton donor" evidence="14">
    <location>
        <position position="71"/>
    </location>
</feature>
<dbReference type="EC" id="1.1.1.193" evidence="13"/>
<dbReference type="Proteomes" id="UP000293562">
    <property type="component" value="Unassembled WGS sequence"/>
</dbReference>